<dbReference type="Gene3D" id="3.40.630.30">
    <property type="match status" value="1"/>
</dbReference>
<evidence type="ECO:0000313" key="4">
    <source>
        <dbReference type="Proteomes" id="UP001147653"/>
    </source>
</evidence>
<proteinExistence type="predicted"/>
<dbReference type="EMBL" id="JAPDDP010000010">
    <property type="protein sequence ID" value="MDA0180167.1"/>
    <property type="molecule type" value="Genomic_DNA"/>
</dbReference>
<reference evidence="3" key="1">
    <citation type="submission" date="2022-10" db="EMBL/GenBank/DDBJ databases">
        <title>The WGS of Solirubrobacter phytolaccae KCTC 29190.</title>
        <authorList>
            <person name="Jiang Z."/>
        </authorList>
    </citation>
    <scope>NUCLEOTIDE SEQUENCE</scope>
    <source>
        <strain evidence="3">KCTC 29190</strain>
    </source>
</reference>
<dbReference type="Proteomes" id="UP001147653">
    <property type="component" value="Unassembled WGS sequence"/>
</dbReference>
<evidence type="ECO:0000256" key="1">
    <source>
        <dbReference type="ARBA" id="ARBA00022679"/>
    </source>
</evidence>
<keyword evidence="1" id="KW-0808">Transferase</keyword>
<dbReference type="CDD" id="cd04301">
    <property type="entry name" value="NAT_SF"/>
    <property type="match status" value="1"/>
</dbReference>
<protein>
    <submittedName>
        <fullName evidence="3">GNAT family N-acetyltransferase</fullName>
    </submittedName>
</protein>
<dbReference type="RefSeq" id="WP_270024477.1">
    <property type="nucleotide sequence ID" value="NZ_JAPDDP010000010.1"/>
</dbReference>
<dbReference type="GO" id="GO:0008080">
    <property type="term" value="F:N-acetyltransferase activity"/>
    <property type="evidence" value="ECO:0007669"/>
    <property type="project" value="InterPro"/>
</dbReference>
<evidence type="ECO:0000313" key="3">
    <source>
        <dbReference type="EMBL" id="MDA0180167.1"/>
    </source>
</evidence>
<dbReference type="InterPro" id="IPR050769">
    <property type="entry name" value="NAT_camello-type"/>
</dbReference>
<dbReference type="InterPro" id="IPR016181">
    <property type="entry name" value="Acyl_CoA_acyltransferase"/>
</dbReference>
<organism evidence="3 4">
    <name type="scientific">Solirubrobacter phytolaccae</name>
    <dbReference type="NCBI Taxonomy" id="1404360"/>
    <lineage>
        <taxon>Bacteria</taxon>
        <taxon>Bacillati</taxon>
        <taxon>Actinomycetota</taxon>
        <taxon>Thermoleophilia</taxon>
        <taxon>Solirubrobacterales</taxon>
        <taxon>Solirubrobacteraceae</taxon>
        <taxon>Solirubrobacter</taxon>
    </lineage>
</organism>
<gene>
    <name evidence="3" type="ORF">OJ997_07665</name>
</gene>
<feature type="domain" description="N-acetyltransferase" evidence="2">
    <location>
        <begin position="1"/>
        <end position="151"/>
    </location>
</feature>
<accession>A0A9X3SE76</accession>
<dbReference type="PANTHER" id="PTHR13947:SF37">
    <property type="entry name" value="LD18367P"/>
    <property type="match status" value="1"/>
</dbReference>
<sequence>MIRSARRKDAKALRRLDREVWSWLHSPVEPRDVPFDIEGVLVYELDGEIAGYVKVGEPWAIDSVRHVRQILGLAVDARFHRRGIATGLLETAIILARKEGARKLILRVLGHNAPARELYAACGFEIEGVLRDFFLIEGRYVDDVMMSLDLTAGGSSASS</sequence>
<name>A0A9X3SE76_9ACTN</name>
<evidence type="ECO:0000259" key="2">
    <source>
        <dbReference type="PROSITE" id="PS51186"/>
    </source>
</evidence>
<dbReference type="SUPFAM" id="SSF55729">
    <property type="entry name" value="Acyl-CoA N-acyltransferases (Nat)"/>
    <property type="match status" value="1"/>
</dbReference>
<comment type="caution">
    <text evidence="3">The sequence shown here is derived from an EMBL/GenBank/DDBJ whole genome shotgun (WGS) entry which is preliminary data.</text>
</comment>
<dbReference type="PROSITE" id="PS51186">
    <property type="entry name" value="GNAT"/>
    <property type="match status" value="1"/>
</dbReference>
<dbReference type="PANTHER" id="PTHR13947">
    <property type="entry name" value="GNAT FAMILY N-ACETYLTRANSFERASE"/>
    <property type="match status" value="1"/>
</dbReference>
<keyword evidence="4" id="KW-1185">Reference proteome</keyword>
<dbReference type="AlphaFoldDB" id="A0A9X3SE76"/>
<dbReference type="Pfam" id="PF00583">
    <property type="entry name" value="Acetyltransf_1"/>
    <property type="match status" value="1"/>
</dbReference>
<dbReference type="InterPro" id="IPR000182">
    <property type="entry name" value="GNAT_dom"/>
</dbReference>